<gene>
    <name evidence="1" type="ORF">IV49_GL000740</name>
</gene>
<sequence length="88" mass="9966">MFLLKLSKKRRKLNMNYEGFQDALNAELAIRGADVELTARRVDKMNESYDAITVRPVDNFIGVNISVEKAFAAYEKGIGCLKELLARI</sequence>
<dbReference type="EMBL" id="JQBL01000002">
    <property type="protein sequence ID" value="KRN51273.1"/>
    <property type="molecule type" value="Genomic_DNA"/>
</dbReference>
<dbReference type="AlphaFoldDB" id="A0A0R2HDZ8"/>
<proteinExistence type="predicted"/>
<comment type="caution">
    <text evidence="1">The sequence shown here is derived from an EMBL/GenBank/DDBJ whole genome shotgun (WGS) entry which is preliminary data.</text>
</comment>
<evidence type="ECO:0000313" key="1">
    <source>
        <dbReference type="EMBL" id="KRN51273.1"/>
    </source>
</evidence>
<dbReference type="PATRIC" id="fig|1410657.5.peg.773"/>
<reference evidence="1 2" key="1">
    <citation type="journal article" date="2015" name="Genome Announc.">
        <title>Expanding the biotechnology potential of lactobacilli through comparative genomics of 213 strains and associated genera.</title>
        <authorList>
            <person name="Sun Z."/>
            <person name="Harris H.M."/>
            <person name="McCann A."/>
            <person name="Guo C."/>
            <person name="Argimon S."/>
            <person name="Zhang W."/>
            <person name="Yang X."/>
            <person name="Jeffery I.B."/>
            <person name="Cooney J.C."/>
            <person name="Kagawa T.F."/>
            <person name="Liu W."/>
            <person name="Song Y."/>
            <person name="Salvetti E."/>
            <person name="Wrobel A."/>
            <person name="Rasinkangas P."/>
            <person name="Parkhill J."/>
            <person name="Rea M.C."/>
            <person name="O'Sullivan O."/>
            <person name="Ritari J."/>
            <person name="Douillard F.P."/>
            <person name="Paul Ross R."/>
            <person name="Yang R."/>
            <person name="Briner A.E."/>
            <person name="Felis G.E."/>
            <person name="de Vos W.M."/>
            <person name="Barrangou R."/>
            <person name="Klaenhammer T.R."/>
            <person name="Caufield P.W."/>
            <person name="Cui Y."/>
            <person name="Zhang H."/>
            <person name="O'Toole P.W."/>
        </authorList>
    </citation>
    <scope>NUCLEOTIDE SEQUENCE [LARGE SCALE GENOMIC DNA]</scope>
    <source>
        <strain evidence="1 2">DSM 20405</strain>
    </source>
</reference>
<accession>A0A0R2HDZ8</accession>
<keyword evidence="2" id="KW-1185">Reference proteome</keyword>
<name>A0A0R2HDZ8_9FIRM</name>
<dbReference type="Proteomes" id="UP000051841">
    <property type="component" value="Unassembled WGS sequence"/>
</dbReference>
<protein>
    <submittedName>
        <fullName evidence="1">Uncharacterized protein</fullName>
    </submittedName>
</protein>
<organism evidence="1 2">
    <name type="scientific">Kandleria vitulina DSM 20405</name>
    <dbReference type="NCBI Taxonomy" id="1410657"/>
    <lineage>
        <taxon>Bacteria</taxon>
        <taxon>Bacillati</taxon>
        <taxon>Bacillota</taxon>
        <taxon>Erysipelotrichia</taxon>
        <taxon>Erysipelotrichales</taxon>
        <taxon>Coprobacillaceae</taxon>
        <taxon>Kandleria</taxon>
    </lineage>
</organism>
<evidence type="ECO:0000313" key="2">
    <source>
        <dbReference type="Proteomes" id="UP000051841"/>
    </source>
</evidence>